<evidence type="ECO:0000313" key="4">
    <source>
        <dbReference type="Proteomes" id="UP000245207"/>
    </source>
</evidence>
<dbReference type="AlphaFoldDB" id="A0A2U1NT74"/>
<dbReference type="EMBL" id="PKPP01002230">
    <property type="protein sequence ID" value="PWA76729.1"/>
    <property type="molecule type" value="Genomic_DNA"/>
</dbReference>
<dbReference type="InterPro" id="IPR044015">
    <property type="entry name" value="FBPase_C_dom"/>
</dbReference>
<keyword evidence="4" id="KW-1185">Reference proteome</keyword>
<reference evidence="3 4" key="1">
    <citation type="journal article" date="2018" name="Mol. Plant">
        <title>The genome of Artemisia annua provides insight into the evolution of Asteraceae family and artemisinin biosynthesis.</title>
        <authorList>
            <person name="Shen Q."/>
            <person name="Zhang L."/>
            <person name="Liao Z."/>
            <person name="Wang S."/>
            <person name="Yan T."/>
            <person name="Shi P."/>
            <person name="Liu M."/>
            <person name="Fu X."/>
            <person name="Pan Q."/>
            <person name="Wang Y."/>
            <person name="Lv Z."/>
            <person name="Lu X."/>
            <person name="Zhang F."/>
            <person name="Jiang W."/>
            <person name="Ma Y."/>
            <person name="Chen M."/>
            <person name="Hao X."/>
            <person name="Li L."/>
            <person name="Tang Y."/>
            <person name="Lv G."/>
            <person name="Zhou Y."/>
            <person name="Sun X."/>
            <person name="Brodelius P.E."/>
            <person name="Rose J.K.C."/>
            <person name="Tang K."/>
        </authorList>
    </citation>
    <scope>NUCLEOTIDE SEQUENCE [LARGE SCALE GENOMIC DNA]</scope>
    <source>
        <strain evidence="4">cv. Huhao1</strain>
        <tissue evidence="3">Leaf</tissue>
    </source>
</reference>
<evidence type="ECO:0000313" key="3">
    <source>
        <dbReference type="EMBL" id="PWA76729.1"/>
    </source>
</evidence>
<dbReference type="SUPFAM" id="SSF56655">
    <property type="entry name" value="Carbohydrate phosphatase"/>
    <property type="match status" value="1"/>
</dbReference>
<dbReference type="GO" id="GO:0005975">
    <property type="term" value="P:carbohydrate metabolic process"/>
    <property type="evidence" value="ECO:0007669"/>
    <property type="project" value="InterPro"/>
</dbReference>
<dbReference type="Proteomes" id="UP000245207">
    <property type="component" value="Unassembled WGS sequence"/>
</dbReference>
<feature type="domain" description="Fructose-1-6-bisphosphatase class 1 C-terminal" evidence="2">
    <location>
        <begin position="53"/>
        <end position="107"/>
    </location>
</feature>
<evidence type="ECO:0000256" key="1">
    <source>
        <dbReference type="SAM" id="MobiDB-lite"/>
    </source>
</evidence>
<dbReference type="GO" id="GO:0016791">
    <property type="term" value="F:phosphatase activity"/>
    <property type="evidence" value="ECO:0007669"/>
    <property type="project" value="InterPro"/>
</dbReference>
<protein>
    <submittedName>
        <fullName evidence="3">Sedoheptulose-1,7-bisphosphatase, chloroplastic</fullName>
    </submittedName>
</protein>
<dbReference type="InterPro" id="IPR023079">
    <property type="entry name" value="SBPase"/>
</dbReference>
<dbReference type="PRINTS" id="PR01958">
    <property type="entry name" value="S17BPHPHTASE"/>
</dbReference>
<accession>A0A2U1NT74</accession>
<dbReference type="Gene3D" id="3.40.190.80">
    <property type="match status" value="1"/>
</dbReference>
<dbReference type="Pfam" id="PF18913">
    <property type="entry name" value="FBPase_C"/>
    <property type="match status" value="1"/>
</dbReference>
<proteinExistence type="predicted"/>
<name>A0A2U1NT74_ARTAN</name>
<dbReference type="STRING" id="35608.A0A2U1NT74"/>
<comment type="caution">
    <text evidence="3">The sequence shown here is derived from an EMBL/GenBank/DDBJ whole genome shotgun (WGS) entry which is preliminary data.</text>
</comment>
<evidence type="ECO:0000259" key="2">
    <source>
        <dbReference type="Pfam" id="PF18913"/>
    </source>
</evidence>
<dbReference type="OrthoDB" id="10256725at2759"/>
<organism evidence="3 4">
    <name type="scientific">Artemisia annua</name>
    <name type="common">Sweet wormwood</name>
    <dbReference type="NCBI Taxonomy" id="35608"/>
    <lineage>
        <taxon>Eukaryota</taxon>
        <taxon>Viridiplantae</taxon>
        <taxon>Streptophyta</taxon>
        <taxon>Embryophyta</taxon>
        <taxon>Tracheophyta</taxon>
        <taxon>Spermatophyta</taxon>
        <taxon>Magnoliopsida</taxon>
        <taxon>eudicotyledons</taxon>
        <taxon>Gunneridae</taxon>
        <taxon>Pentapetalae</taxon>
        <taxon>asterids</taxon>
        <taxon>campanulids</taxon>
        <taxon>Asterales</taxon>
        <taxon>Asteraceae</taxon>
        <taxon>Asteroideae</taxon>
        <taxon>Anthemideae</taxon>
        <taxon>Artemisiinae</taxon>
        <taxon>Artemisia</taxon>
    </lineage>
</organism>
<feature type="compositionally biased region" description="Polar residues" evidence="1">
    <location>
        <begin position="260"/>
        <end position="277"/>
    </location>
</feature>
<feature type="region of interest" description="Disordered" evidence="1">
    <location>
        <begin position="260"/>
        <end position="280"/>
    </location>
</feature>
<gene>
    <name evidence="3" type="ORF">CTI12_AA231940</name>
</gene>
<sequence length="340" mass="38895">MATCEETTEILEGKMFSPEKLKATFDNPDNDKGLSSFRSVNENKLFAFSFRTNVVFHVAPLGLLIENAGGYNSDGAQPVLNKVIVNLDDRTQVAYRSKNEIMRFEETLYGSSRLKFTFIAKLFYVQLVYDRYCHFNYDNLHTKKMARIHQLWLEEDARKVAEELETCKEVYYSVKYGRRVATAYNTLSGSSILTKKVHKRPGAQFKWSFMDSLDDMVTRLKVLTVVTFVTTLFYEELWRTIKERERFGIEKDYEDTGLISGSATSGVGPGNSKNSNGAKEEKANDYSVDFLPTAFGKIKESAHWRHKINRRLLQPAHAAKVQIVCYSNLNQAECKMIAQG</sequence>